<dbReference type="KEGG" id="mbry:B1812_01685"/>
<keyword evidence="1" id="KW-0732">Signal</keyword>
<feature type="signal peptide" evidence="1">
    <location>
        <begin position="1"/>
        <end position="20"/>
    </location>
</feature>
<evidence type="ECO:0000313" key="4">
    <source>
        <dbReference type="Proteomes" id="UP000193978"/>
    </source>
</evidence>
<evidence type="ECO:0000256" key="1">
    <source>
        <dbReference type="SAM" id="SignalP"/>
    </source>
</evidence>
<dbReference type="InterPro" id="IPR011944">
    <property type="entry name" value="Steroid_delta5-4_isomerase"/>
</dbReference>
<dbReference type="Pfam" id="PF14534">
    <property type="entry name" value="DUF4440"/>
    <property type="match status" value="1"/>
</dbReference>
<evidence type="ECO:0000259" key="2">
    <source>
        <dbReference type="Pfam" id="PF14534"/>
    </source>
</evidence>
<organism evidence="3 4">
    <name type="scientific">Methylocystis bryophila</name>
    <dbReference type="NCBI Taxonomy" id="655015"/>
    <lineage>
        <taxon>Bacteria</taxon>
        <taxon>Pseudomonadati</taxon>
        <taxon>Pseudomonadota</taxon>
        <taxon>Alphaproteobacteria</taxon>
        <taxon>Hyphomicrobiales</taxon>
        <taxon>Methylocystaceae</taxon>
        <taxon>Methylocystis</taxon>
    </lineage>
</organism>
<dbReference type="Proteomes" id="UP000193978">
    <property type="component" value="Chromosome"/>
</dbReference>
<keyword evidence="4" id="KW-1185">Reference proteome</keyword>
<protein>
    <recommendedName>
        <fullName evidence="2">DUF4440 domain-containing protein</fullName>
    </recommendedName>
</protein>
<feature type="chain" id="PRO_5010873121" description="DUF4440 domain-containing protein" evidence="1">
    <location>
        <begin position="21"/>
        <end position="154"/>
    </location>
</feature>
<evidence type="ECO:0000313" key="3">
    <source>
        <dbReference type="EMBL" id="ARN80000.1"/>
    </source>
</evidence>
<proteinExistence type="predicted"/>
<accession>A0A1W6MQW5</accession>
<dbReference type="STRING" id="655015.B1812_01685"/>
<dbReference type="AlphaFoldDB" id="A0A1W6MQW5"/>
<name>A0A1W6MQW5_9HYPH</name>
<dbReference type="SUPFAM" id="SSF54427">
    <property type="entry name" value="NTF2-like"/>
    <property type="match status" value="1"/>
</dbReference>
<dbReference type="InterPro" id="IPR032710">
    <property type="entry name" value="NTF2-like_dom_sf"/>
</dbReference>
<gene>
    <name evidence="3" type="ORF">B1812_01685</name>
</gene>
<dbReference type="NCBIfam" id="TIGR02246">
    <property type="entry name" value="SgcJ/EcaC family oxidoreductase"/>
    <property type="match status" value="1"/>
</dbReference>
<dbReference type="OrthoDB" id="7375616at2"/>
<reference evidence="3 4" key="1">
    <citation type="submission" date="2017-02" db="EMBL/GenBank/DDBJ databases">
        <authorList>
            <person name="Peterson S.W."/>
        </authorList>
    </citation>
    <scope>NUCLEOTIDE SEQUENCE [LARGE SCALE GENOMIC DNA]</scope>
    <source>
        <strain evidence="3 4">S285</strain>
    </source>
</reference>
<sequence>MRYFTAIARPVFFVMGLALAPALASGDDDKAAIAARLAEWSDAFNTREASKCCDLFSADLISTMRGRPDEGRDAVCRRIARALADRNVSLRYTAKIEEIILSGELAVVRLVWTMTTRRGAKVVAWEEPGVDVFRREGDGKWRIFRFLAFSTARD</sequence>
<feature type="domain" description="DUF4440" evidence="2">
    <location>
        <begin position="33"/>
        <end position="143"/>
    </location>
</feature>
<dbReference type="InterPro" id="IPR027843">
    <property type="entry name" value="DUF4440"/>
</dbReference>
<dbReference type="RefSeq" id="WP_085770054.1">
    <property type="nucleotide sequence ID" value="NZ_AP027149.1"/>
</dbReference>
<dbReference type="Gene3D" id="3.10.450.50">
    <property type="match status" value="1"/>
</dbReference>
<dbReference type="EMBL" id="CP019948">
    <property type="protein sequence ID" value="ARN80000.1"/>
    <property type="molecule type" value="Genomic_DNA"/>
</dbReference>